<dbReference type="SUPFAM" id="SSF55785">
    <property type="entry name" value="PYP-like sensor domain (PAS domain)"/>
    <property type="match status" value="3"/>
</dbReference>
<dbReference type="SMART" id="SM00388">
    <property type="entry name" value="HisKA"/>
    <property type="match status" value="1"/>
</dbReference>
<dbReference type="Gene3D" id="3.30.450.20">
    <property type="entry name" value="PAS domain"/>
    <property type="match status" value="3"/>
</dbReference>
<dbReference type="InterPro" id="IPR003661">
    <property type="entry name" value="HisK_dim/P_dom"/>
</dbReference>
<evidence type="ECO:0000256" key="3">
    <source>
        <dbReference type="ARBA" id="ARBA00012438"/>
    </source>
</evidence>
<dbReference type="InterPro" id="IPR005467">
    <property type="entry name" value="His_kinase_dom"/>
</dbReference>
<dbReference type="Pfam" id="PF02518">
    <property type="entry name" value="HATPase_c"/>
    <property type="match status" value="1"/>
</dbReference>
<feature type="domain" description="PAS" evidence="10">
    <location>
        <begin position="287"/>
        <end position="356"/>
    </location>
</feature>
<dbReference type="PROSITE" id="PS50113">
    <property type="entry name" value="PAC"/>
    <property type="match status" value="2"/>
</dbReference>
<dbReference type="SMART" id="SM00387">
    <property type="entry name" value="HATPase_c"/>
    <property type="match status" value="1"/>
</dbReference>
<sequence>MSAQSSSDASSQAAQWLDPLGRAIDEMMWAWSPVDGWIVYTNPAFERFWGVSAKGLPHGHDALIDRMHPEDRERMRRARDQLPEAGYSDEFRTAVAATADRPARTARIREQAFVANGPAGQPYVVHVARDVSWQFDTSAQLREEASRRTDAERSLNDATQRMQALIASANDAVITIDEKSSIVDWNEAAERMFGFRRDEALGKRLTDMIIPVAFRKHHDEGIARFLRDGTAPIFNRRVETLALRRSGEEFHAELSIWPVKTGEGYTFSSFIRDISRRKANEKALAESEAKYRKVVENVNEGILVTAGGRILYANPRALQLTGMDDETAKSKPFIEFIHPDDRERVLGNHTRRLKGEPVENHYQFRVIHANGDTRWLEISAVLFEWQNTPATLNFLTDVTERRQAEQDMRTALARERELSELKSRFVAVASHEFRTPLAAILSSIELLDDYGPRLPEGERKEIVGLIKNAVARMNKMVEQVLVTSRLESGRFRFEPQARNIPQLLVQVAAEMDQSHEQASRITMQCEGADQPRMVDAKLVSHILVNLLGNALKYSPPDTPVTCVASADGDRLRFSITDRGIGIPPADLPRLFESFHRGTNVGNIQGTGIGLHIVKECVELHRGSIDVRSEPGEGTTFEVRLHAPPAS</sequence>
<dbReference type="Gene3D" id="1.10.287.130">
    <property type="match status" value="1"/>
</dbReference>
<evidence type="ECO:0000259" key="9">
    <source>
        <dbReference type="PROSITE" id="PS50109"/>
    </source>
</evidence>
<evidence type="ECO:0000256" key="1">
    <source>
        <dbReference type="ARBA" id="ARBA00000085"/>
    </source>
</evidence>
<dbReference type="Pfam" id="PF08447">
    <property type="entry name" value="PAS_3"/>
    <property type="match status" value="2"/>
</dbReference>
<dbReference type="InterPro" id="IPR004358">
    <property type="entry name" value="Sig_transdc_His_kin-like_C"/>
</dbReference>
<dbReference type="SUPFAM" id="SSF55874">
    <property type="entry name" value="ATPase domain of HSP90 chaperone/DNA topoisomerase II/histidine kinase"/>
    <property type="match status" value="1"/>
</dbReference>
<accession>A0A931MHS4</accession>
<proteinExistence type="predicted"/>
<dbReference type="InterPro" id="IPR050736">
    <property type="entry name" value="Sensor_HK_Regulatory"/>
</dbReference>
<dbReference type="SUPFAM" id="SSF47384">
    <property type="entry name" value="Homodimeric domain of signal transducing histidine kinase"/>
    <property type="match status" value="1"/>
</dbReference>
<dbReference type="Gene3D" id="3.30.565.10">
    <property type="entry name" value="Histidine kinase-like ATPase, C-terminal domain"/>
    <property type="match status" value="1"/>
</dbReference>
<dbReference type="Pfam" id="PF13426">
    <property type="entry name" value="PAS_9"/>
    <property type="match status" value="1"/>
</dbReference>
<comment type="catalytic activity">
    <reaction evidence="1">
        <text>ATP + protein L-histidine = ADP + protein N-phospho-L-histidine.</text>
        <dbReference type="EC" id="2.7.13.3"/>
    </reaction>
</comment>
<protein>
    <recommendedName>
        <fullName evidence="3">histidine kinase</fullName>
        <ecNumber evidence="3">2.7.13.3</ecNumber>
    </recommendedName>
</protein>
<keyword evidence="4" id="KW-0597">Phosphoprotein</keyword>
<dbReference type="InterPro" id="IPR013655">
    <property type="entry name" value="PAS_fold_3"/>
</dbReference>
<evidence type="ECO:0000313" key="12">
    <source>
        <dbReference type="EMBL" id="MBG9389118.1"/>
    </source>
</evidence>
<dbReference type="EMBL" id="JADWYS010000001">
    <property type="protein sequence ID" value="MBG9389118.1"/>
    <property type="molecule type" value="Genomic_DNA"/>
</dbReference>
<dbReference type="CDD" id="cd00082">
    <property type="entry name" value="HisKA"/>
    <property type="match status" value="1"/>
</dbReference>
<name>A0A931MHS4_9BURK</name>
<dbReference type="PANTHER" id="PTHR43711">
    <property type="entry name" value="TWO-COMPONENT HISTIDINE KINASE"/>
    <property type="match status" value="1"/>
</dbReference>
<comment type="subcellular location">
    <subcellularLocation>
        <location evidence="2">Cell inner membrane</location>
        <topology evidence="2">Multi-pass membrane protein</topology>
    </subcellularLocation>
</comment>
<dbReference type="InterPro" id="IPR036890">
    <property type="entry name" value="HATPase_C_sf"/>
</dbReference>
<gene>
    <name evidence="12" type="ORF">I5803_13865</name>
</gene>
<feature type="domain" description="PAS" evidence="10">
    <location>
        <begin position="35"/>
        <end position="86"/>
    </location>
</feature>
<dbReference type="Proteomes" id="UP000651050">
    <property type="component" value="Unassembled WGS sequence"/>
</dbReference>
<dbReference type="RefSeq" id="WP_196986932.1">
    <property type="nucleotide sequence ID" value="NZ_JADWYS010000001.1"/>
</dbReference>
<organism evidence="12 13">
    <name type="scientific">Caenimonas aquaedulcis</name>
    <dbReference type="NCBI Taxonomy" id="2793270"/>
    <lineage>
        <taxon>Bacteria</taxon>
        <taxon>Pseudomonadati</taxon>
        <taxon>Pseudomonadota</taxon>
        <taxon>Betaproteobacteria</taxon>
        <taxon>Burkholderiales</taxon>
        <taxon>Comamonadaceae</taxon>
        <taxon>Caenimonas</taxon>
    </lineage>
</organism>
<dbReference type="NCBIfam" id="TIGR00229">
    <property type="entry name" value="sensory_box"/>
    <property type="match status" value="2"/>
</dbReference>
<evidence type="ECO:0000259" key="10">
    <source>
        <dbReference type="PROSITE" id="PS50112"/>
    </source>
</evidence>
<dbReference type="InterPro" id="IPR000014">
    <property type="entry name" value="PAS"/>
</dbReference>
<feature type="domain" description="PAC" evidence="11">
    <location>
        <begin position="360"/>
        <end position="410"/>
    </location>
</feature>
<dbReference type="PROSITE" id="PS50109">
    <property type="entry name" value="HIS_KIN"/>
    <property type="match status" value="1"/>
</dbReference>
<dbReference type="GO" id="GO:0005886">
    <property type="term" value="C:plasma membrane"/>
    <property type="evidence" value="ECO:0007669"/>
    <property type="project" value="UniProtKB-SubCell"/>
</dbReference>
<reference evidence="12" key="1">
    <citation type="submission" date="2020-11" db="EMBL/GenBank/DDBJ databases">
        <title>Bacterial whole genome sequence for Caenimonas sp. DR4.4.</title>
        <authorList>
            <person name="Le V."/>
            <person name="Ko S.-R."/>
            <person name="Ahn C.-Y."/>
            <person name="Oh H.-M."/>
        </authorList>
    </citation>
    <scope>NUCLEOTIDE SEQUENCE</scope>
    <source>
        <strain evidence="12">DR4.4</strain>
    </source>
</reference>
<keyword evidence="8" id="KW-0175">Coiled coil</keyword>
<comment type="caution">
    <text evidence="12">The sequence shown here is derived from an EMBL/GenBank/DDBJ whole genome shotgun (WGS) entry which is preliminary data.</text>
</comment>
<feature type="domain" description="Histidine kinase" evidence="9">
    <location>
        <begin position="428"/>
        <end position="644"/>
    </location>
</feature>
<dbReference type="CDD" id="cd00130">
    <property type="entry name" value="PAS"/>
    <property type="match status" value="3"/>
</dbReference>
<evidence type="ECO:0000256" key="6">
    <source>
        <dbReference type="ARBA" id="ARBA00022777"/>
    </source>
</evidence>
<evidence type="ECO:0000256" key="2">
    <source>
        <dbReference type="ARBA" id="ARBA00004429"/>
    </source>
</evidence>
<evidence type="ECO:0000313" key="13">
    <source>
        <dbReference type="Proteomes" id="UP000651050"/>
    </source>
</evidence>
<dbReference type="InterPro" id="IPR000700">
    <property type="entry name" value="PAS-assoc_C"/>
</dbReference>
<evidence type="ECO:0000256" key="4">
    <source>
        <dbReference type="ARBA" id="ARBA00022553"/>
    </source>
</evidence>
<dbReference type="PROSITE" id="PS50112">
    <property type="entry name" value="PAS"/>
    <property type="match status" value="3"/>
</dbReference>
<feature type="domain" description="PAS" evidence="10">
    <location>
        <begin position="158"/>
        <end position="211"/>
    </location>
</feature>
<evidence type="ECO:0000256" key="8">
    <source>
        <dbReference type="SAM" id="Coils"/>
    </source>
</evidence>
<feature type="domain" description="PAC" evidence="11">
    <location>
        <begin position="236"/>
        <end position="286"/>
    </location>
</feature>
<keyword evidence="5" id="KW-0808">Transferase</keyword>
<dbReference type="SMART" id="SM00091">
    <property type="entry name" value="PAS"/>
    <property type="match status" value="3"/>
</dbReference>
<dbReference type="InterPro" id="IPR003594">
    <property type="entry name" value="HATPase_dom"/>
</dbReference>
<dbReference type="CDD" id="cd00075">
    <property type="entry name" value="HATPase"/>
    <property type="match status" value="1"/>
</dbReference>
<dbReference type="SMART" id="SM00086">
    <property type="entry name" value="PAC"/>
    <property type="match status" value="2"/>
</dbReference>
<dbReference type="GO" id="GO:0000155">
    <property type="term" value="F:phosphorelay sensor kinase activity"/>
    <property type="evidence" value="ECO:0007669"/>
    <property type="project" value="InterPro"/>
</dbReference>
<dbReference type="InterPro" id="IPR036097">
    <property type="entry name" value="HisK_dim/P_sf"/>
</dbReference>
<keyword evidence="13" id="KW-1185">Reference proteome</keyword>
<feature type="coiled-coil region" evidence="8">
    <location>
        <begin position="141"/>
        <end position="168"/>
    </location>
</feature>
<dbReference type="InterPro" id="IPR001610">
    <property type="entry name" value="PAC"/>
</dbReference>
<dbReference type="EC" id="2.7.13.3" evidence="3"/>
<evidence type="ECO:0000259" key="11">
    <source>
        <dbReference type="PROSITE" id="PS50113"/>
    </source>
</evidence>
<keyword evidence="6" id="KW-0418">Kinase</keyword>
<dbReference type="PRINTS" id="PR00344">
    <property type="entry name" value="BCTRLSENSOR"/>
</dbReference>
<dbReference type="AlphaFoldDB" id="A0A931MHS4"/>
<dbReference type="FunFam" id="3.30.565.10:FF:000006">
    <property type="entry name" value="Sensor histidine kinase WalK"/>
    <property type="match status" value="1"/>
</dbReference>
<dbReference type="Pfam" id="PF00512">
    <property type="entry name" value="HisKA"/>
    <property type="match status" value="1"/>
</dbReference>
<evidence type="ECO:0000256" key="7">
    <source>
        <dbReference type="ARBA" id="ARBA00023012"/>
    </source>
</evidence>
<keyword evidence="7" id="KW-0902">Two-component regulatory system</keyword>
<dbReference type="InterPro" id="IPR035965">
    <property type="entry name" value="PAS-like_dom_sf"/>
</dbReference>
<dbReference type="PANTHER" id="PTHR43711:SF26">
    <property type="entry name" value="SENSOR HISTIDINE KINASE RCSC"/>
    <property type="match status" value="1"/>
</dbReference>
<evidence type="ECO:0000256" key="5">
    <source>
        <dbReference type="ARBA" id="ARBA00022679"/>
    </source>
</evidence>